<evidence type="ECO:0000313" key="1">
    <source>
        <dbReference type="EMBL" id="MFD0762221.1"/>
    </source>
</evidence>
<proteinExistence type="predicted"/>
<accession>A0ABW2Z612</accession>
<name>A0ABW2Z612_9FLAO</name>
<dbReference type="RefSeq" id="WP_386782512.1">
    <property type="nucleotide sequence ID" value="NZ_JBHTIC010000008.1"/>
</dbReference>
<gene>
    <name evidence="1" type="ORF">ACFQZW_09015</name>
</gene>
<dbReference type="Proteomes" id="UP001597032">
    <property type="component" value="Unassembled WGS sequence"/>
</dbReference>
<dbReference type="EMBL" id="JBHTIC010000008">
    <property type="protein sequence ID" value="MFD0762221.1"/>
    <property type="molecule type" value="Genomic_DNA"/>
</dbReference>
<evidence type="ECO:0000313" key="2">
    <source>
        <dbReference type="Proteomes" id="UP001597032"/>
    </source>
</evidence>
<keyword evidence="2" id="KW-1185">Reference proteome</keyword>
<protein>
    <submittedName>
        <fullName evidence="1">Uncharacterized protein</fullName>
    </submittedName>
</protein>
<reference evidence="2" key="1">
    <citation type="journal article" date="2019" name="Int. J. Syst. Evol. Microbiol.">
        <title>The Global Catalogue of Microorganisms (GCM) 10K type strain sequencing project: providing services to taxonomists for standard genome sequencing and annotation.</title>
        <authorList>
            <consortium name="The Broad Institute Genomics Platform"/>
            <consortium name="The Broad Institute Genome Sequencing Center for Infectious Disease"/>
            <person name="Wu L."/>
            <person name="Ma J."/>
        </authorList>
    </citation>
    <scope>NUCLEOTIDE SEQUENCE [LARGE SCALE GENOMIC DNA]</scope>
    <source>
        <strain evidence="2">CCUG 60022</strain>
    </source>
</reference>
<comment type="caution">
    <text evidence="1">The sequence shown here is derived from an EMBL/GenBank/DDBJ whole genome shotgun (WGS) entry which is preliminary data.</text>
</comment>
<organism evidence="1 2">
    <name type="scientific">Lutibacter aestuarii</name>
    <dbReference type="NCBI Taxonomy" id="861111"/>
    <lineage>
        <taxon>Bacteria</taxon>
        <taxon>Pseudomonadati</taxon>
        <taxon>Bacteroidota</taxon>
        <taxon>Flavobacteriia</taxon>
        <taxon>Flavobacteriales</taxon>
        <taxon>Flavobacteriaceae</taxon>
        <taxon>Lutibacter</taxon>
    </lineage>
</organism>
<sequence>MHKDRKLNKIKQFEKDFADSVSFNEDTARDYLEENGVDVEKFINKGLKQIQSSFKKKEMQMSKAFFFKRVVLGAEIVYNLHNERTFGHVKFMKLMYLCEQVSNMELSVRYVKQAAGPFDAKFMHSIDREFKRLKWFDVKVKSGINFNTYEYIPDEKIMSYKTYFNKYYSNDINGIEWLIKTFGKPPTKKVELVATIYSCLDEFIKENEEFSTEILIEKVFDWSVEKKKKFTRTNIVNAHNWMIENRLIPVS</sequence>